<comment type="caution">
    <text evidence="1">The sequence shown here is derived from an EMBL/GenBank/DDBJ whole genome shotgun (WGS) entry which is preliminary data.</text>
</comment>
<dbReference type="EMBL" id="CAJVPM010006648">
    <property type="protein sequence ID" value="CAG8537383.1"/>
    <property type="molecule type" value="Genomic_DNA"/>
</dbReference>
<evidence type="ECO:0000313" key="2">
    <source>
        <dbReference type="Proteomes" id="UP000789860"/>
    </source>
</evidence>
<proteinExistence type="predicted"/>
<protein>
    <submittedName>
        <fullName evidence="1">5733_t:CDS:1</fullName>
    </submittedName>
</protein>
<sequence>MELYGLIFLANNVSNFVPLQNVSAEAKIVDMIAETTVCQTYKNYENDIIEAIYKFPLYEAAAVYKFEAEIDGKRKVKGIVKDSNKAAEEYDNAIKQGHGAYLLEEELPDIFQCTIGNIKAVTYSSKTDCYLELAITCRMTSVIQSIESPSHHISTELNIDGNPNVSRITLAEQITYLEKDFILVVKSLDLDKPRAFIEYDPKTETNCVMLTLVPKFALNTIMSELIFVIDRASDALQLLLRSLPENCFFNVVSFGTKFDSLFEKSQPYSEEKFSQALNHAQIMTANYGGTEIYNPIKWAFENSRNDMPTSVFILTDGRVNNVDRIIDFIKSCQEKKKDDLRFFSIGIGDAVSYHLVESISRVGKGYSQFIANTERMDKKVLGMLKNAIMPPIKDYNITWTDETFNDDPPIVIEPIDRPTISIFGDNTTPPPPAVQNIFSDMKVKQAPFLIPPIYPGARFIVYCILEKGVEASKEIVLNAESNDGPMKLSVPLDPFILQGSKIHALAARKLIQDLEDGTS</sequence>
<organism evidence="1 2">
    <name type="scientific">Scutellospora calospora</name>
    <dbReference type="NCBI Taxonomy" id="85575"/>
    <lineage>
        <taxon>Eukaryota</taxon>
        <taxon>Fungi</taxon>
        <taxon>Fungi incertae sedis</taxon>
        <taxon>Mucoromycota</taxon>
        <taxon>Glomeromycotina</taxon>
        <taxon>Glomeromycetes</taxon>
        <taxon>Diversisporales</taxon>
        <taxon>Gigasporaceae</taxon>
        <taxon>Scutellospora</taxon>
    </lineage>
</organism>
<gene>
    <name evidence="1" type="ORF">SCALOS_LOCUS4700</name>
</gene>
<accession>A0ACA9LLA2</accession>
<dbReference type="Proteomes" id="UP000789860">
    <property type="component" value="Unassembled WGS sequence"/>
</dbReference>
<name>A0ACA9LLA2_9GLOM</name>
<keyword evidence="2" id="KW-1185">Reference proteome</keyword>
<evidence type="ECO:0000313" key="1">
    <source>
        <dbReference type="EMBL" id="CAG8537383.1"/>
    </source>
</evidence>
<reference evidence="1" key="1">
    <citation type="submission" date="2021-06" db="EMBL/GenBank/DDBJ databases">
        <authorList>
            <person name="Kallberg Y."/>
            <person name="Tangrot J."/>
            <person name="Rosling A."/>
        </authorList>
    </citation>
    <scope>NUCLEOTIDE SEQUENCE</scope>
    <source>
        <strain evidence="1">AU212A</strain>
    </source>
</reference>
<feature type="non-terminal residue" evidence="1">
    <location>
        <position position="519"/>
    </location>
</feature>